<dbReference type="EMBL" id="BNBC01000017">
    <property type="protein sequence ID" value="GHE80161.1"/>
    <property type="molecule type" value="Genomic_DNA"/>
</dbReference>
<reference evidence="1" key="1">
    <citation type="journal article" date="2014" name="Int. J. Syst. Evol. Microbiol.">
        <title>Complete genome sequence of Corynebacterium casei LMG S-19264T (=DSM 44701T), isolated from a smear-ripened cheese.</title>
        <authorList>
            <consortium name="US DOE Joint Genome Institute (JGI-PGF)"/>
            <person name="Walter F."/>
            <person name="Albersmeier A."/>
            <person name="Kalinowski J."/>
            <person name="Ruckert C."/>
        </authorList>
    </citation>
    <scope>NUCLEOTIDE SEQUENCE</scope>
    <source>
        <strain evidence="1">JCM 3302</strain>
    </source>
</reference>
<protein>
    <submittedName>
        <fullName evidence="1">Uncharacterized protein</fullName>
    </submittedName>
</protein>
<accession>A0A919DSM7</accession>
<dbReference type="Proteomes" id="UP000641386">
    <property type="component" value="Unassembled WGS sequence"/>
</dbReference>
<keyword evidence="2" id="KW-1185">Reference proteome</keyword>
<evidence type="ECO:0000313" key="1">
    <source>
        <dbReference type="EMBL" id="GHE80161.1"/>
    </source>
</evidence>
<dbReference type="RefSeq" id="WP_189902010.1">
    <property type="nucleotide sequence ID" value="NZ_BNBC01000017.1"/>
</dbReference>
<comment type="caution">
    <text evidence="1">The sequence shown here is derived from an EMBL/GenBank/DDBJ whole genome shotgun (WGS) entry which is preliminary data.</text>
</comment>
<proteinExistence type="predicted"/>
<name>A0A919DSM7_9ACTN</name>
<reference evidence="1" key="2">
    <citation type="submission" date="2020-09" db="EMBL/GenBank/DDBJ databases">
        <authorList>
            <person name="Sun Q."/>
            <person name="Ohkuma M."/>
        </authorList>
    </citation>
    <scope>NUCLEOTIDE SEQUENCE</scope>
    <source>
        <strain evidence="1">JCM 3302</strain>
    </source>
</reference>
<organism evidence="1 2">
    <name type="scientific">Streptomyces spiralis</name>
    <dbReference type="NCBI Taxonomy" id="66376"/>
    <lineage>
        <taxon>Bacteria</taxon>
        <taxon>Bacillati</taxon>
        <taxon>Actinomycetota</taxon>
        <taxon>Actinomycetes</taxon>
        <taxon>Kitasatosporales</taxon>
        <taxon>Streptomycetaceae</taxon>
        <taxon>Streptomyces</taxon>
    </lineage>
</organism>
<dbReference type="AlphaFoldDB" id="A0A919DSM7"/>
<sequence length="204" mass="21672">MSSTRKSAQPPAAAVAKDAHWSAKMARLRARKLPESTLSICDDEAVKVAVADAALELAKARAAAVAECVEQGISEDKREAWVASNPQVVAADVALTRAQDAQAEATLVLTFRALPRPVWEQLLRDHAPTEAQADKGMEYNVDTFPAAVISACHVERDESGAEVDGMSVADAQELLDAWPDAEAKALFTAALVVNQTLRADLGKG</sequence>
<gene>
    <name evidence="1" type="ORF">GCM10014715_39420</name>
</gene>
<evidence type="ECO:0000313" key="2">
    <source>
        <dbReference type="Proteomes" id="UP000641386"/>
    </source>
</evidence>